<dbReference type="InterPro" id="IPR001387">
    <property type="entry name" value="Cro/C1-type_HTH"/>
</dbReference>
<organism evidence="2 3">
    <name type="scientific">Colwellia psychrerythraea</name>
    <name type="common">Vibrio psychroerythus</name>
    <dbReference type="NCBI Taxonomy" id="28229"/>
    <lineage>
        <taxon>Bacteria</taxon>
        <taxon>Pseudomonadati</taxon>
        <taxon>Pseudomonadota</taxon>
        <taxon>Gammaproteobacteria</taxon>
        <taxon>Alteromonadales</taxon>
        <taxon>Colwelliaceae</taxon>
        <taxon>Colwellia</taxon>
    </lineage>
</organism>
<dbReference type="AlphaFoldDB" id="A0A1Y5E7N2"/>
<dbReference type="PROSITE" id="PS50943">
    <property type="entry name" value="HTH_CROC1"/>
    <property type="match status" value="1"/>
</dbReference>
<reference evidence="3" key="1">
    <citation type="journal article" date="2017" name="Proc. Natl. Acad. Sci. U.S.A.">
        <title>Simulation of Deepwater Horizon oil plume reveals substrate specialization within a complex community of hydrocarbon degraders.</title>
        <authorList>
            <person name="Hu P."/>
            <person name="Dubinsky E.A."/>
            <person name="Probst A.J."/>
            <person name="Wang J."/>
            <person name="Sieber C.M.K."/>
            <person name="Tom L.M."/>
            <person name="Gardinali P."/>
            <person name="Banfield J.F."/>
            <person name="Atlas R.M."/>
            <person name="Andersen G.L."/>
        </authorList>
    </citation>
    <scope>NUCLEOTIDE SEQUENCE [LARGE SCALE GENOMIC DNA]</scope>
</reference>
<protein>
    <recommendedName>
        <fullName evidence="1">HTH cro/C1-type domain-containing protein</fullName>
    </recommendedName>
</protein>
<dbReference type="EMBL" id="MAAF01000083">
    <property type="protein sequence ID" value="OUR78250.1"/>
    <property type="molecule type" value="Genomic_DNA"/>
</dbReference>
<evidence type="ECO:0000313" key="3">
    <source>
        <dbReference type="Proteomes" id="UP000243053"/>
    </source>
</evidence>
<dbReference type="SMART" id="SM00530">
    <property type="entry name" value="HTH_XRE"/>
    <property type="match status" value="1"/>
</dbReference>
<dbReference type="Proteomes" id="UP000243053">
    <property type="component" value="Unassembled WGS sequence"/>
</dbReference>
<gene>
    <name evidence="2" type="ORF">A9Q75_14415</name>
</gene>
<comment type="caution">
    <text evidence="2">The sequence shown here is derived from an EMBL/GenBank/DDBJ whole genome shotgun (WGS) entry which is preliminary data.</text>
</comment>
<feature type="domain" description="HTH cro/C1-type" evidence="1">
    <location>
        <begin position="13"/>
        <end position="68"/>
    </location>
</feature>
<evidence type="ECO:0000313" key="2">
    <source>
        <dbReference type="EMBL" id="OUR78250.1"/>
    </source>
</evidence>
<dbReference type="CDD" id="cd00093">
    <property type="entry name" value="HTH_XRE"/>
    <property type="match status" value="1"/>
</dbReference>
<dbReference type="Pfam" id="PF01381">
    <property type="entry name" value="HTH_3"/>
    <property type="match status" value="1"/>
</dbReference>
<accession>A0A1Y5E7N2</accession>
<dbReference type="InterPro" id="IPR010982">
    <property type="entry name" value="Lambda_DNA-bd_dom_sf"/>
</dbReference>
<dbReference type="GO" id="GO:0003677">
    <property type="term" value="F:DNA binding"/>
    <property type="evidence" value="ECO:0007669"/>
    <property type="project" value="InterPro"/>
</dbReference>
<name>A0A1Y5E7N2_COLPS</name>
<proteinExistence type="predicted"/>
<evidence type="ECO:0000259" key="1">
    <source>
        <dbReference type="PROSITE" id="PS50943"/>
    </source>
</evidence>
<dbReference type="SUPFAM" id="SSF47413">
    <property type="entry name" value="lambda repressor-like DNA-binding domains"/>
    <property type="match status" value="1"/>
</dbReference>
<sequence>MYINTPKDLGKLIAKGRKDKGWNQSQLATHIGIHQPEISKLENDPSKFDLIIIMKVLALIGADLIVESRSKSDTDDSGLGF</sequence>
<dbReference type="Gene3D" id="1.10.260.40">
    <property type="entry name" value="lambda repressor-like DNA-binding domains"/>
    <property type="match status" value="1"/>
</dbReference>